<dbReference type="GO" id="GO:0018740">
    <property type="term" value="F:2'-hydroxybiphenyl-2-sulfinate desulfinase activity"/>
    <property type="evidence" value="ECO:0007669"/>
    <property type="project" value="UniProtKB-EC"/>
</dbReference>
<protein>
    <submittedName>
        <fullName evidence="1">2'-hydroxybiphenyl-2-sulfinate desulfinase</fullName>
        <ecNumber evidence="1">3.13.1.3</ecNumber>
    </submittedName>
</protein>
<dbReference type="SUPFAM" id="SSF53850">
    <property type="entry name" value="Periplasmic binding protein-like II"/>
    <property type="match status" value="1"/>
</dbReference>
<keyword evidence="2" id="KW-1185">Reference proteome</keyword>
<reference evidence="1 2" key="1">
    <citation type="submission" date="2018-10" db="EMBL/GenBank/DDBJ databases">
        <authorList>
            <person name="Criscuolo A."/>
        </authorList>
    </citation>
    <scope>NUCLEOTIDE SEQUENCE [LARGE SCALE GENOMIC DNA]</scope>
    <source>
        <strain evidence="1">DnA1</strain>
    </source>
</reference>
<dbReference type="EC" id="3.13.1.3" evidence="1"/>
<accession>A0A3P4B7D0</accession>
<dbReference type="Proteomes" id="UP000277294">
    <property type="component" value="Unassembled WGS sequence"/>
</dbReference>
<dbReference type="Gene3D" id="3.40.190.10">
    <property type="entry name" value="Periplasmic binding protein-like II"/>
    <property type="match status" value="1"/>
</dbReference>
<name>A0A3P4B7D0_9BURK</name>
<dbReference type="AlphaFoldDB" id="A0A3P4B7D0"/>
<proteinExistence type="predicted"/>
<organism evidence="1 2">
    <name type="scientific">Pigmentiphaga humi</name>
    <dbReference type="NCBI Taxonomy" id="2478468"/>
    <lineage>
        <taxon>Bacteria</taxon>
        <taxon>Pseudomonadati</taxon>
        <taxon>Pseudomonadota</taxon>
        <taxon>Betaproteobacteria</taxon>
        <taxon>Burkholderiales</taxon>
        <taxon>Alcaligenaceae</taxon>
        <taxon>Pigmentiphaga</taxon>
    </lineage>
</organism>
<dbReference type="RefSeq" id="WP_124081784.1">
    <property type="nucleotide sequence ID" value="NZ_UWPJ01000037.1"/>
</dbReference>
<keyword evidence="1" id="KW-0378">Hydrolase</keyword>
<gene>
    <name evidence="1" type="primary">soxB</name>
    <name evidence="1" type="ORF">PIGHUM_04296</name>
</gene>
<evidence type="ECO:0000313" key="1">
    <source>
        <dbReference type="EMBL" id="VCU72199.1"/>
    </source>
</evidence>
<evidence type="ECO:0000313" key="2">
    <source>
        <dbReference type="Proteomes" id="UP000277294"/>
    </source>
</evidence>
<dbReference type="PANTHER" id="PTHR30024">
    <property type="entry name" value="ALIPHATIC SULFONATES-BINDING PROTEIN-RELATED"/>
    <property type="match status" value="1"/>
</dbReference>
<dbReference type="Gene3D" id="3.40.190.270">
    <property type="match status" value="1"/>
</dbReference>
<dbReference type="PANTHER" id="PTHR30024:SF42">
    <property type="entry name" value="ALIPHATIC SULFONATES-BINDING PROTEIN-RELATED"/>
    <property type="match status" value="1"/>
</dbReference>
<sequence>MNEAKSGIDTIWYTRCPVPTASSIAIQRGWIEGAFASRGIAVRSLASSTERHVRESHFDHAQPNSFRQGGNAPPIWARSAGRDTYVLGLTWLPQYQKLLSLPAAGIRGAADLKGKRLALPVRLNDKIDFWRASALQGYLQVLAGAGLSADDVTFVELPIQDTYLASSGASRQGSLFDVRRNAASATAESFALIRGEVDVIYQYGALGPFLETFLGAATVVDIGHHPDRRVAVNNGTPNLLTCSGALVREHPDLVVLYLEQVVRAARWARDHIEETLAVVANEVSVVEGWLPDAFDIDALLDNLLPTSKTELVDALRQRKDFMFQHGFIPADFSIDEWVYPSLLDEAVRRQDERLAA</sequence>
<dbReference type="EMBL" id="UWPJ01000037">
    <property type="protein sequence ID" value="VCU72199.1"/>
    <property type="molecule type" value="Genomic_DNA"/>
</dbReference>
<dbReference type="OrthoDB" id="7467011at2"/>